<comment type="similarity">
    <text evidence="1">Belongs to the transglycosylase Slt family.</text>
</comment>
<dbReference type="Pfam" id="PF01464">
    <property type="entry name" value="SLT"/>
    <property type="match status" value="1"/>
</dbReference>
<dbReference type="SUPFAM" id="SSF53955">
    <property type="entry name" value="Lysozyme-like"/>
    <property type="match status" value="1"/>
</dbReference>
<dbReference type="PROSITE" id="PS00922">
    <property type="entry name" value="TRANSGLYCOSYLASE"/>
    <property type="match status" value="1"/>
</dbReference>
<name>A0ABX8WMZ0_9GAMM</name>
<dbReference type="Gene3D" id="1.10.530.10">
    <property type="match status" value="1"/>
</dbReference>
<accession>A0ABX8WMZ0</accession>
<evidence type="ECO:0000313" key="5">
    <source>
        <dbReference type="Proteomes" id="UP000824755"/>
    </source>
</evidence>
<dbReference type="Proteomes" id="UP000824755">
    <property type="component" value="Chromosome"/>
</dbReference>
<evidence type="ECO:0000256" key="2">
    <source>
        <dbReference type="SAM" id="SignalP"/>
    </source>
</evidence>
<sequence>MIQRLILVAFFALAWSAPAGARTVYRCVKNSTVSLSTAPEPGSKCEKKIIKDDAASVPNLWGNLGAIKGTLYEGTLNGKTVYTTRKLPGFEPVLKFFVDTPKDSPAHVGLGKVSKPRLDMYASEFKAAAKTHKVDDAFLRAIAHAESGFNASATSPKGAQGLMQLMPGTARELGVANPYASKDAINGGAKMLKQLLARYKGDYSKAAAAYNAGAGAVAKFGGIPPYRETVSYVEKVSALHASYRKAMKLPPLKPVLTAAQ</sequence>
<keyword evidence="2" id="KW-0732">Signal</keyword>
<dbReference type="PANTHER" id="PTHR37423">
    <property type="entry name" value="SOLUBLE LYTIC MUREIN TRANSGLYCOSYLASE-RELATED"/>
    <property type="match status" value="1"/>
</dbReference>
<keyword evidence="5" id="KW-1185">Reference proteome</keyword>
<dbReference type="InterPro" id="IPR023346">
    <property type="entry name" value="Lysozyme-like_dom_sf"/>
</dbReference>
<dbReference type="InterPro" id="IPR008258">
    <property type="entry name" value="Transglycosylase_SLT_dom_1"/>
</dbReference>
<dbReference type="InterPro" id="IPR000189">
    <property type="entry name" value="Transglyc_AS"/>
</dbReference>
<feature type="domain" description="Transglycosylase SLT" evidence="3">
    <location>
        <begin position="125"/>
        <end position="219"/>
    </location>
</feature>
<gene>
    <name evidence="4" type="ORF">H8L67_09425</name>
</gene>
<proteinExistence type="inferred from homology"/>
<dbReference type="EMBL" id="CP080544">
    <property type="protein sequence ID" value="QYR52783.1"/>
    <property type="molecule type" value="Genomic_DNA"/>
</dbReference>
<dbReference type="PANTHER" id="PTHR37423:SF2">
    <property type="entry name" value="MEMBRANE-BOUND LYTIC MUREIN TRANSGLYCOSYLASE C"/>
    <property type="match status" value="1"/>
</dbReference>
<feature type="chain" id="PRO_5045856154" evidence="2">
    <location>
        <begin position="22"/>
        <end position="260"/>
    </location>
</feature>
<protein>
    <submittedName>
        <fullName evidence="4">Lytic transglycosylase domain-containing protein</fullName>
    </submittedName>
</protein>
<evidence type="ECO:0000313" key="4">
    <source>
        <dbReference type="EMBL" id="QYR52783.1"/>
    </source>
</evidence>
<dbReference type="RefSeq" id="WP_220379585.1">
    <property type="nucleotide sequence ID" value="NZ_CP080544.1"/>
</dbReference>
<feature type="signal peptide" evidence="2">
    <location>
        <begin position="1"/>
        <end position="21"/>
    </location>
</feature>
<evidence type="ECO:0000256" key="1">
    <source>
        <dbReference type="ARBA" id="ARBA00007734"/>
    </source>
</evidence>
<dbReference type="CDD" id="cd00254">
    <property type="entry name" value="LT-like"/>
    <property type="match status" value="1"/>
</dbReference>
<reference evidence="4 5" key="1">
    <citation type="submission" date="2021-08" db="EMBL/GenBank/DDBJ databases">
        <title>Lysobacter sp. strain CJ11 Genome sequencing and assembly.</title>
        <authorList>
            <person name="Kim I."/>
        </authorList>
    </citation>
    <scope>NUCLEOTIDE SEQUENCE [LARGE SCALE GENOMIC DNA]</scope>
    <source>
        <strain evidence="4 5">CJ11</strain>
    </source>
</reference>
<evidence type="ECO:0000259" key="3">
    <source>
        <dbReference type="Pfam" id="PF01464"/>
    </source>
</evidence>
<organism evidence="4 5">
    <name type="scientific">Lysobacter soyae</name>
    <dbReference type="NCBI Taxonomy" id="2764185"/>
    <lineage>
        <taxon>Bacteria</taxon>
        <taxon>Pseudomonadati</taxon>
        <taxon>Pseudomonadota</taxon>
        <taxon>Gammaproteobacteria</taxon>
        <taxon>Lysobacterales</taxon>
        <taxon>Lysobacteraceae</taxon>
        <taxon>Lysobacter</taxon>
    </lineage>
</organism>